<feature type="transmembrane region" description="Helical" evidence="1">
    <location>
        <begin position="42"/>
        <end position="58"/>
    </location>
</feature>
<reference evidence="2 3" key="1">
    <citation type="submission" date="2016-08" db="EMBL/GenBank/DDBJ databases">
        <title>Complete genome sequence of Streptomyces agglomeratus strain 6-3-2, a novel anti-MRSA actinomycete isolated from Wuli of Tebit, China.</title>
        <authorList>
            <person name="Chen X."/>
        </authorList>
    </citation>
    <scope>NUCLEOTIDE SEQUENCE [LARGE SCALE GENOMIC DNA]</scope>
    <source>
        <strain evidence="2 3">6-3-2</strain>
    </source>
</reference>
<keyword evidence="1" id="KW-1133">Transmembrane helix</keyword>
<keyword evidence="3" id="KW-1185">Reference proteome</keyword>
<dbReference type="AlphaFoldDB" id="A0A1E5P8C9"/>
<dbReference type="RefSeq" id="WP_069927681.1">
    <property type="nucleotide sequence ID" value="NZ_MEHI01000001.1"/>
</dbReference>
<proteinExistence type="predicted"/>
<evidence type="ECO:0000313" key="2">
    <source>
        <dbReference type="EMBL" id="OEJ25778.1"/>
    </source>
</evidence>
<keyword evidence="1" id="KW-0812">Transmembrane</keyword>
<protein>
    <submittedName>
        <fullName evidence="2">Uncharacterized protein</fullName>
    </submittedName>
</protein>
<sequence>MNTPPEVLRTVVSFLVLGGAFYVLLRWVAAPLLTQVGTGVEYALNVVAVGLLLPEYCWTRAQRRVTGRAAAFAYTYGDAVCALTGAGHRCAGTVLTALHEAAARLGHRGSLWIGTLAAAALVVPRLL</sequence>
<dbReference type="OrthoDB" id="9982144at2"/>
<name>A0A1E5P8C9_9ACTN</name>
<dbReference type="EMBL" id="MEHJ01000001">
    <property type="protein sequence ID" value="OEJ25778.1"/>
    <property type="molecule type" value="Genomic_DNA"/>
</dbReference>
<evidence type="ECO:0000313" key="3">
    <source>
        <dbReference type="Proteomes" id="UP000095759"/>
    </source>
</evidence>
<organism evidence="2 3">
    <name type="scientific">Streptomyces agglomeratus</name>
    <dbReference type="NCBI Taxonomy" id="285458"/>
    <lineage>
        <taxon>Bacteria</taxon>
        <taxon>Bacillati</taxon>
        <taxon>Actinomycetota</taxon>
        <taxon>Actinomycetes</taxon>
        <taxon>Kitasatosporales</taxon>
        <taxon>Streptomycetaceae</taxon>
        <taxon>Streptomyces</taxon>
    </lineage>
</organism>
<comment type="caution">
    <text evidence="2">The sequence shown here is derived from an EMBL/GenBank/DDBJ whole genome shotgun (WGS) entry which is preliminary data.</text>
</comment>
<evidence type="ECO:0000256" key="1">
    <source>
        <dbReference type="SAM" id="Phobius"/>
    </source>
</evidence>
<accession>A0A1E5P8C9</accession>
<gene>
    <name evidence="2" type="ORF">AS594_16030</name>
</gene>
<feature type="transmembrane region" description="Helical" evidence="1">
    <location>
        <begin position="7"/>
        <end position="30"/>
    </location>
</feature>
<dbReference type="Proteomes" id="UP000095759">
    <property type="component" value="Unassembled WGS sequence"/>
</dbReference>
<keyword evidence="1" id="KW-0472">Membrane</keyword>